<dbReference type="InterPro" id="IPR006224">
    <property type="entry name" value="PsdUridine_synth_RluA-like_CS"/>
</dbReference>
<evidence type="ECO:0000256" key="1">
    <source>
        <dbReference type="SAM" id="Coils"/>
    </source>
</evidence>
<evidence type="ECO:0000313" key="4">
    <source>
        <dbReference type="Proteomes" id="UP000250831"/>
    </source>
</evidence>
<keyword evidence="4" id="KW-1185">Reference proteome</keyword>
<protein>
    <submittedName>
        <fullName evidence="3">RNA pseudouridine synthase</fullName>
    </submittedName>
</protein>
<dbReference type="InterPro" id="IPR020103">
    <property type="entry name" value="PsdUridine_synth_cat_dom_sf"/>
</dbReference>
<dbReference type="Proteomes" id="UP000250831">
    <property type="component" value="Unassembled WGS sequence"/>
</dbReference>
<dbReference type="PROSITE" id="PS01129">
    <property type="entry name" value="PSI_RLU"/>
    <property type="match status" value="1"/>
</dbReference>
<feature type="domain" description="Pseudouridine synthase RsuA/RluA-like" evidence="2">
    <location>
        <begin position="368"/>
        <end position="513"/>
    </location>
</feature>
<dbReference type="PANTHER" id="PTHR21600:SF89">
    <property type="entry name" value="RIBOSOMAL LARGE SUBUNIT PSEUDOURIDINE SYNTHASE A"/>
    <property type="match status" value="1"/>
</dbReference>
<proteinExistence type="predicted"/>
<dbReference type="EMBL" id="QCXX01000002">
    <property type="protein sequence ID" value="PUV24917.1"/>
    <property type="molecule type" value="Genomic_DNA"/>
</dbReference>
<gene>
    <name evidence="3" type="ORF">DCO56_08135</name>
</gene>
<dbReference type="SUPFAM" id="SSF55120">
    <property type="entry name" value="Pseudouridine synthase"/>
    <property type="match status" value="1"/>
</dbReference>
<comment type="caution">
    <text evidence="3">The sequence shown here is derived from an EMBL/GenBank/DDBJ whole genome shotgun (WGS) entry which is preliminary data.</text>
</comment>
<dbReference type="GO" id="GO:0003723">
    <property type="term" value="F:RNA binding"/>
    <property type="evidence" value="ECO:0007669"/>
    <property type="project" value="InterPro"/>
</dbReference>
<evidence type="ECO:0000313" key="3">
    <source>
        <dbReference type="EMBL" id="PUV24917.1"/>
    </source>
</evidence>
<reference evidence="3 4" key="1">
    <citation type="submission" date="2018-04" db="EMBL/GenBank/DDBJ databases">
        <title>Sphingobacterium sp. M46 Genome.</title>
        <authorList>
            <person name="Cheng J."/>
            <person name="Li Y."/>
        </authorList>
    </citation>
    <scope>NUCLEOTIDE SEQUENCE [LARGE SCALE GENOMIC DNA]</scope>
    <source>
        <strain evidence="3 4">M46</strain>
    </source>
</reference>
<accession>A0A363NVY6</accession>
<dbReference type="InterPro" id="IPR050188">
    <property type="entry name" value="RluA_PseudoU_synthase"/>
</dbReference>
<dbReference type="GO" id="GO:0009982">
    <property type="term" value="F:pseudouridine synthase activity"/>
    <property type="evidence" value="ECO:0007669"/>
    <property type="project" value="InterPro"/>
</dbReference>
<feature type="coiled-coil region" evidence="1">
    <location>
        <begin position="126"/>
        <end position="180"/>
    </location>
</feature>
<dbReference type="InterPro" id="IPR006145">
    <property type="entry name" value="PsdUridine_synth_RsuA/RluA"/>
</dbReference>
<dbReference type="Pfam" id="PF00849">
    <property type="entry name" value="PseudoU_synth_2"/>
    <property type="match status" value="1"/>
</dbReference>
<dbReference type="GO" id="GO:0000455">
    <property type="term" value="P:enzyme-directed rRNA pseudouridine synthesis"/>
    <property type="evidence" value="ECO:0007669"/>
    <property type="project" value="TreeGrafter"/>
</dbReference>
<keyword evidence="1" id="KW-0175">Coiled coil</keyword>
<dbReference type="AlphaFoldDB" id="A0A363NVY6"/>
<dbReference type="RefSeq" id="WP_108633249.1">
    <property type="nucleotide sequence ID" value="NZ_QCXX01000002.1"/>
</dbReference>
<organism evidence="3 4">
    <name type="scientific">Sphingobacterium athyrii</name>
    <dbReference type="NCBI Taxonomy" id="2152717"/>
    <lineage>
        <taxon>Bacteria</taxon>
        <taxon>Pseudomonadati</taxon>
        <taxon>Bacteroidota</taxon>
        <taxon>Sphingobacteriia</taxon>
        <taxon>Sphingobacteriales</taxon>
        <taxon>Sphingobacteriaceae</taxon>
        <taxon>Sphingobacterium</taxon>
    </lineage>
</organism>
<dbReference type="PANTHER" id="PTHR21600">
    <property type="entry name" value="MITOCHONDRIAL RNA PSEUDOURIDINE SYNTHASE"/>
    <property type="match status" value="1"/>
</dbReference>
<dbReference type="GO" id="GO:0140098">
    <property type="term" value="F:catalytic activity, acting on RNA"/>
    <property type="evidence" value="ECO:0007669"/>
    <property type="project" value="UniProtKB-ARBA"/>
</dbReference>
<sequence>MGTLDNNAYFHAFKEDISGIELPSRFTFPFCYEPHPLAIIAAQELQAYLEIQNEWTHNFGLEKNNDGHAIGKMFGILVVRDQQHRLGYLAAVSGKLAGSNKHSYFVPPIFDMLEKDGFFLNEEVHLNALNRKIELLENSAELAQTKSNLNRLKDQWDTALDLLKTKLRNQKKERKETRTRLRPILSDEAYETLMEDMRSQSLKDKQELQRYQYDMHLALEPENLKLQRLLSDILAMKEERKTRSGNLQRQLFEQYNFLNAEGQQKNVIAIFQDFDQSTPPAGSGECAAPKLLQYAYSHNLTPIALAEFWWGCSPASEIRRHKNYYPACRKKCEPILGYMLQGLRVDPNPMQQETTLQTELPQIYEDEDIIVFNKPAEFLSVPGIYVKDSVYTRVLKRYPNAGPIIIHRLDMSTSGLLVVAKNKMAHQFIQDQFIQHTITKEYIALLDGVIEQECGLIDLPLRVDLDDRPRQMVCYTYGKPAQTKWERIAVENGKTRVRFYPLTGRTHQLRMHAVHPEGLNTPILGDDLYGRKANRLHLHAAFIKFIHPGSRQEISFQIPSDF</sequence>
<dbReference type="OrthoDB" id="9807829at2"/>
<evidence type="ECO:0000259" key="2">
    <source>
        <dbReference type="Pfam" id="PF00849"/>
    </source>
</evidence>
<dbReference type="CDD" id="cd02869">
    <property type="entry name" value="PseudoU_synth_RluA_like"/>
    <property type="match status" value="1"/>
</dbReference>
<name>A0A363NVY6_9SPHI</name>
<dbReference type="Gene3D" id="3.30.2350.10">
    <property type="entry name" value="Pseudouridine synthase"/>
    <property type="match status" value="1"/>
</dbReference>